<sequence>MGLSKYEEWITPEGLTKIEGWAMDGLIDTEIAANMGVNPDTLYRWKRKYVEISEALKKGKDVVDRQVEKSLLKRALGFEYNETKNVYETDSNGNRILKESTITRKMVVPDTTAQIFWLKNRKPDKWRDKPETVKQGDTGLFEGIVKAVGGKFDAG</sequence>
<feature type="domain" description="Insertion element IS150 protein InsJ-like helix-turn-helix" evidence="1">
    <location>
        <begin position="28"/>
        <end position="58"/>
    </location>
</feature>
<dbReference type="EMBL" id="BK015523">
    <property type="protein sequence ID" value="DAE10934.1"/>
    <property type="molecule type" value="Genomic_DNA"/>
</dbReference>
<protein>
    <submittedName>
        <fullName evidence="2">Terminase small subunit</fullName>
    </submittedName>
</protein>
<dbReference type="Pfam" id="PF13518">
    <property type="entry name" value="HTH_28"/>
    <property type="match status" value="1"/>
</dbReference>
<accession>A0A8S5PV44</accession>
<organism evidence="2">
    <name type="scientific">Siphoviridae sp. ctPsO101</name>
    <dbReference type="NCBI Taxonomy" id="2825487"/>
    <lineage>
        <taxon>Viruses</taxon>
        <taxon>Duplodnaviria</taxon>
        <taxon>Heunggongvirae</taxon>
        <taxon>Uroviricota</taxon>
        <taxon>Caudoviricetes</taxon>
    </lineage>
</organism>
<evidence type="ECO:0000259" key="1">
    <source>
        <dbReference type="Pfam" id="PF13518"/>
    </source>
</evidence>
<name>A0A8S5PV44_9CAUD</name>
<dbReference type="InterPro" id="IPR055247">
    <property type="entry name" value="InsJ-like_HTH"/>
</dbReference>
<proteinExistence type="predicted"/>
<evidence type="ECO:0000313" key="2">
    <source>
        <dbReference type="EMBL" id="DAE10934.1"/>
    </source>
</evidence>
<reference evidence="2" key="1">
    <citation type="journal article" date="2021" name="Proc. Natl. Acad. Sci. U.S.A.">
        <title>A Catalog of Tens of Thousands of Viruses from Human Metagenomes Reveals Hidden Associations with Chronic Diseases.</title>
        <authorList>
            <person name="Tisza M.J."/>
            <person name="Buck C.B."/>
        </authorList>
    </citation>
    <scope>NUCLEOTIDE SEQUENCE</scope>
    <source>
        <strain evidence="2">CtPsO101</strain>
    </source>
</reference>